<sequence>MSEAILANYTRDGDDWSVEVSHGDDTLSATAPGLIAARDRADQLAEQISPAARRRTVVHTLDGDALGFTEAYLTARLAKAPESDEQPGVDTPADTADPGDSADPNKDDDPNKDTDTAADGDDAAQDGAATA</sequence>
<dbReference type="AlphaFoldDB" id="A0A1Q9LBT6"/>
<gene>
    <name evidence="2" type="ORF">BJP25_05240</name>
</gene>
<protein>
    <submittedName>
        <fullName evidence="2">Uncharacterized protein</fullName>
    </submittedName>
</protein>
<proteinExistence type="predicted"/>
<comment type="caution">
    <text evidence="2">The sequence shown here is derived from an EMBL/GenBank/DDBJ whole genome shotgun (WGS) entry which is preliminary data.</text>
</comment>
<dbReference type="EMBL" id="MKQR01000032">
    <property type="protein sequence ID" value="OLR89491.1"/>
    <property type="molecule type" value="Genomic_DNA"/>
</dbReference>
<evidence type="ECO:0000256" key="1">
    <source>
        <dbReference type="SAM" id="MobiDB-lite"/>
    </source>
</evidence>
<dbReference type="Proteomes" id="UP000186040">
    <property type="component" value="Unassembled WGS sequence"/>
</dbReference>
<organism evidence="2 3">
    <name type="scientific">Actinokineospora bangkokensis</name>
    <dbReference type="NCBI Taxonomy" id="1193682"/>
    <lineage>
        <taxon>Bacteria</taxon>
        <taxon>Bacillati</taxon>
        <taxon>Actinomycetota</taxon>
        <taxon>Actinomycetes</taxon>
        <taxon>Pseudonocardiales</taxon>
        <taxon>Pseudonocardiaceae</taxon>
        <taxon>Actinokineospora</taxon>
    </lineage>
</organism>
<evidence type="ECO:0000313" key="3">
    <source>
        <dbReference type="Proteomes" id="UP000186040"/>
    </source>
</evidence>
<dbReference type="STRING" id="1193682.BJP25_05240"/>
<dbReference type="OrthoDB" id="5189274at2"/>
<evidence type="ECO:0000313" key="2">
    <source>
        <dbReference type="EMBL" id="OLR89491.1"/>
    </source>
</evidence>
<feature type="compositionally biased region" description="Basic and acidic residues" evidence="1">
    <location>
        <begin position="103"/>
        <end position="115"/>
    </location>
</feature>
<keyword evidence="3" id="KW-1185">Reference proteome</keyword>
<dbReference type="RefSeq" id="WP_075978674.1">
    <property type="nucleotide sequence ID" value="NZ_MKQR01000032.1"/>
</dbReference>
<name>A0A1Q9LBT6_9PSEU</name>
<accession>A0A1Q9LBT6</accession>
<feature type="region of interest" description="Disordered" evidence="1">
    <location>
        <begin position="77"/>
        <end position="131"/>
    </location>
</feature>
<reference evidence="2 3" key="1">
    <citation type="submission" date="2016-10" db="EMBL/GenBank/DDBJ databases">
        <title>The Draft Genome Sequence of Actinokineospora bangkokensis 44EHWT reveals the biosynthetic pathway of antifungal compounds Thailandins with unusual extender unit butylmalonyl-CoA.</title>
        <authorList>
            <person name="Greule A."/>
            <person name="Intra B."/>
            <person name="Flemming S."/>
            <person name="Rommel M.G."/>
            <person name="Panbangred W."/>
            <person name="Bechthold A."/>
        </authorList>
    </citation>
    <scope>NUCLEOTIDE SEQUENCE [LARGE SCALE GENOMIC DNA]</scope>
    <source>
        <strain evidence="2 3">44EHW</strain>
    </source>
</reference>